<keyword evidence="1" id="KW-0812">Transmembrane</keyword>
<feature type="transmembrane region" description="Helical" evidence="1">
    <location>
        <begin position="115"/>
        <end position="137"/>
    </location>
</feature>
<feature type="transmembrane region" description="Helical" evidence="1">
    <location>
        <begin position="464"/>
        <end position="485"/>
    </location>
</feature>
<evidence type="ECO:0000259" key="2">
    <source>
        <dbReference type="Pfam" id="PF01970"/>
    </source>
</evidence>
<sequence>MEIFPALLSVVTDPTLLAAILLAAVVGMIVGATPGLTASAAIAMLLPITFYMSPLFALAFLYVIGKSGRYGGSIAAILFNTPGTAASAATQIDGYPLARAGKAGKAMKVATISSVIGDFMGDILLVAGVGFIAAIALKLGPPETFAIYFAAFVVIGSVIGKSIVKGLASALLGVLVAMVGLDPISSEERYTFGSFELSNGIGLVPLMIGVFVLGEVFSQMEERRKSAGRIDDNQTAADDDSLTWEEYKPCLPHAFRGGLIGAGIGVLPGLGSAIAAFISYGEGKRRATNPQQWGKGALEGVAAPEAANNAVSGPSMAPLLTLGIPGSTIGAILLGVFLIHGIQVGPTLFLTDKELVYRLFACGMLGIAAYGVIGYFGATQVARLILKIPTNVLYPIIFLTSFVAAYSARASMFDVTVMTVAGFVGWLMRRHDFNIAAFVISFVLAKGAEETFRQSLLMSDSGLLIFFERPIALAFLLIGCAAIAFRIRSIVKERRIADGELGDA</sequence>
<protein>
    <submittedName>
        <fullName evidence="3">Tripartite tricarboxylate transporter TctA family protein</fullName>
    </submittedName>
</protein>
<proteinExistence type="predicted"/>
<dbReference type="EMBL" id="CXWC01000011">
    <property type="protein sequence ID" value="CTQ72870.1"/>
    <property type="molecule type" value="Genomic_DNA"/>
</dbReference>
<dbReference type="Pfam" id="PF01970">
    <property type="entry name" value="TctA"/>
    <property type="match status" value="1"/>
</dbReference>
<name>A0A0M6ZT56_9HYPH</name>
<keyword evidence="4" id="KW-1185">Reference proteome</keyword>
<evidence type="ECO:0000313" key="3">
    <source>
        <dbReference type="EMBL" id="CTQ72870.1"/>
    </source>
</evidence>
<dbReference type="Proteomes" id="UP000049983">
    <property type="component" value="Unassembled WGS sequence"/>
</dbReference>
<feature type="transmembrane region" description="Helical" evidence="1">
    <location>
        <begin position="143"/>
        <end position="160"/>
    </location>
</feature>
<feature type="transmembrane region" description="Helical" evidence="1">
    <location>
        <begin position="7"/>
        <end position="32"/>
    </location>
</feature>
<dbReference type="GeneID" id="97670771"/>
<dbReference type="PANTHER" id="PTHR35342:SF5">
    <property type="entry name" value="TRICARBOXYLIC TRANSPORT PROTEIN"/>
    <property type="match status" value="1"/>
</dbReference>
<dbReference type="AlphaFoldDB" id="A0A0M6ZT56"/>
<accession>A0A0M6ZT56</accession>
<feature type="domain" description="DUF112" evidence="2">
    <location>
        <begin position="17"/>
        <end position="440"/>
    </location>
</feature>
<feature type="transmembrane region" description="Helical" evidence="1">
    <location>
        <begin position="38"/>
        <end position="64"/>
    </location>
</feature>
<keyword evidence="1" id="KW-0472">Membrane</keyword>
<feature type="transmembrane region" description="Helical" evidence="1">
    <location>
        <begin position="384"/>
        <end position="404"/>
    </location>
</feature>
<dbReference type="OrthoDB" id="9791872at2"/>
<gene>
    <name evidence="3" type="ORF">LA5096_03426</name>
</gene>
<evidence type="ECO:0000313" key="4">
    <source>
        <dbReference type="Proteomes" id="UP000049983"/>
    </source>
</evidence>
<dbReference type="RefSeq" id="WP_055111288.1">
    <property type="nucleotide sequence ID" value="NZ_CANMGD010000001.1"/>
</dbReference>
<dbReference type="InterPro" id="IPR002823">
    <property type="entry name" value="DUF112_TM"/>
</dbReference>
<organism evidence="3 4">
    <name type="scientific">Roseibium album</name>
    <dbReference type="NCBI Taxonomy" id="311410"/>
    <lineage>
        <taxon>Bacteria</taxon>
        <taxon>Pseudomonadati</taxon>
        <taxon>Pseudomonadota</taxon>
        <taxon>Alphaproteobacteria</taxon>
        <taxon>Hyphomicrobiales</taxon>
        <taxon>Stappiaceae</taxon>
        <taxon>Roseibium</taxon>
    </lineage>
</organism>
<keyword evidence="1" id="KW-1133">Transmembrane helix</keyword>
<dbReference type="STRING" id="311410.LA5095_00285"/>
<feature type="transmembrane region" description="Helical" evidence="1">
    <location>
        <begin position="197"/>
        <end position="217"/>
    </location>
</feature>
<feature type="transmembrane region" description="Helical" evidence="1">
    <location>
        <begin position="355"/>
        <end position="377"/>
    </location>
</feature>
<feature type="transmembrane region" description="Helical" evidence="1">
    <location>
        <begin position="319"/>
        <end position="343"/>
    </location>
</feature>
<evidence type="ECO:0000256" key="1">
    <source>
        <dbReference type="SAM" id="Phobius"/>
    </source>
</evidence>
<reference evidence="4" key="1">
    <citation type="submission" date="2015-07" db="EMBL/GenBank/DDBJ databases">
        <authorList>
            <person name="Rodrigo-Torres Lidia"/>
            <person name="Arahal R.David."/>
        </authorList>
    </citation>
    <scope>NUCLEOTIDE SEQUENCE [LARGE SCALE GENOMIC DNA]</scope>
    <source>
        <strain evidence="4">CECT 5096</strain>
    </source>
</reference>
<dbReference type="PANTHER" id="PTHR35342">
    <property type="entry name" value="TRICARBOXYLIC TRANSPORT PROTEIN"/>
    <property type="match status" value="1"/>
</dbReference>